<dbReference type="InterPro" id="IPR005467">
    <property type="entry name" value="His_kinase_dom"/>
</dbReference>
<dbReference type="CDD" id="cd00082">
    <property type="entry name" value="HisKA"/>
    <property type="match status" value="1"/>
</dbReference>
<dbReference type="PROSITE" id="PS50110">
    <property type="entry name" value="RESPONSE_REGULATORY"/>
    <property type="match status" value="1"/>
</dbReference>
<evidence type="ECO:0000256" key="3">
    <source>
        <dbReference type="SAM" id="MobiDB-lite"/>
    </source>
</evidence>
<evidence type="ECO:0000259" key="4">
    <source>
        <dbReference type="PROSITE" id="PS50109"/>
    </source>
</evidence>
<feature type="region of interest" description="Disordered" evidence="3">
    <location>
        <begin position="109"/>
        <end position="135"/>
    </location>
</feature>
<dbReference type="STRING" id="86259.A0A4Z1P1S5"/>
<dbReference type="Pfam" id="PF26131">
    <property type="entry name" value="PAS-like"/>
    <property type="match status" value="1"/>
</dbReference>
<evidence type="ECO:0000259" key="5">
    <source>
        <dbReference type="PROSITE" id="PS50110"/>
    </source>
</evidence>
<accession>A0A4Z1P1S5</accession>
<dbReference type="InterPro" id="IPR035965">
    <property type="entry name" value="PAS-like_dom_sf"/>
</dbReference>
<dbReference type="Pfam" id="PF02518">
    <property type="entry name" value="HATPase_c"/>
    <property type="match status" value="1"/>
</dbReference>
<dbReference type="InterPro" id="IPR001789">
    <property type="entry name" value="Sig_transdc_resp-reg_receiver"/>
</dbReference>
<dbReference type="SMART" id="SM00091">
    <property type="entry name" value="PAS"/>
    <property type="match status" value="1"/>
</dbReference>
<dbReference type="InterPro" id="IPR050956">
    <property type="entry name" value="2C_system_His_kinase"/>
</dbReference>
<feature type="domain" description="Histidine kinase" evidence="4">
    <location>
        <begin position="646"/>
        <end position="936"/>
    </location>
</feature>
<dbReference type="Proteomes" id="UP000298493">
    <property type="component" value="Unassembled WGS sequence"/>
</dbReference>
<dbReference type="GO" id="GO:0000155">
    <property type="term" value="F:phosphorelay sensor kinase activity"/>
    <property type="evidence" value="ECO:0007669"/>
    <property type="project" value="InterPro"/>
</dbReference>
<dbReference type="PROSITE" id="PS50109">
    <property type="entry name" value="HIS_KIN"/>
    <property type="match status" value="1"/>
</dbReference>
<dbReference type="Pfam" id="PF00072">
    <property type="entry name" value="Response_reg"/>
    <property type="match status" value="1"/>
</dbReference>
<reference evidence="6 7" key="1">
    <citation type="submission" date="2019-04" db="EMBL/GenBank/DDBJ databases">
        <title>High contiguity whole genome sequence and gene annotation resource for two Venturia nashicola isolates.</title>
        <authorList>
            <person name="Prokchorchik M."/>
            <person name="Won K."/>
            <person name="Lee Y."/>
            <person name="Choi E.D."/>
            <person name="Segonzac C."/>
            <person name="Sohn K.H."/>
        </authorList>
    </citation>
    <scope>NUCLEOTIDE SEQUENCE [LARGE SCALE GENOMIC DNA]</scope>
    <source>
        <strain evidence="6 7">PRI2</strain>
    </source>
</reference>
<evidence type="ECO:0000256" key="1">
    <source>
        <dbReference type="ARBA" id="ARBA00022553"/>
    </source>
</evidence>
<dbReference type="SUPFAM" id="SSF55874">
    <property type="entry name" value="ATPase domain of HSP90 chaperone/DNA topoisomerase II/histidine kinase"/>
    <property type="match status" value="1"/>
</dbReference>
<dbReference type="SUPFAM" id="SSF52172">
    <property type="entry name" value="CheY-like"/>
    <property type="match status" value="1"/>
</dbReference>
<dbReference type="CDD" id="cd17546">
    <property type="entry name" value="REC_hyHK_CKI1_RcsC-like"/>
    <property type="match status" value="1"/>
</dbReference>
<dbReference type="PRINTS" id="PR00344">
    <property type="entry name" value="BCTRLSENSOR"/>
</dbReference>
<comment type="caution">
    <text evidence="6">The sequence shown here is derived from an EMBL/GenBank/DDBJ whole genome shotgun (WGS) entry which is preliminary data.</text>
</comment>
<proteinExistence type="predicted"/>
<dbReference type="InterPro" id="IPR058846">
    <property type="entry name" value="PAS-like"/>
</dbReference>
<keyword evidence="7" id="KW-1185">Reference proteome</keyword>
<dbReference type="Gene3D" id="3.30.565.10">
    <property type="entry name" value="Histidine kinase-like ATPase, C-terminal domain"/>
    <property type="match status" value="1"/>
</dbReference>
<dbReference type="InterPro" id="IPR003661">
    <property type="entry name" value="HisK_dim/P_dom"/>
</dbReference>
<dbReference type="AlphaFoldDB" id="A0A4Z1P1S5"/>
<dbReference type="SMART" id="SM00448">
    <property type="entry name" value="REC"/>
    <property type="match status" value="1"/>
</dbReference>
<evidence type="ECO:0000313" key="7">
    <source>
        <dbReference type="Proteomes" id="UP000298493"/>
    </source>
</evidence>
<keyword evidence="1 2" id="KW-0597">Phosphoprotein</keyword>
<feature type="modified residue" description="4-aspartylphosphate" evidence="2">
    <location>
        <position position="1044"/>
    </location>
</feature>
<dbReference type="Gene3D" id="1.10.287.130">
    <property type="match status" value="1"/>
</dbReference>
<dbReference type="InterPro" id="IPR000014">
    <property type="entry name" value="PAS"/>
</dbReference>
<dbReference type="InterPro" id="IPR036890">
    <property type="entry name" value="HATPase_C_sf"/>
</dbReference>
<dbReference type="InterPro" id="IPR003594">
    <property type="entry name" value="HATPase_dom"/>
</dbReference>
<dbReference type="InterPro" id="IPR011006">
    <property type="entry name" value="CheY-like_superfamily"/>
</dbReference>
<dbReference type="InterPro" id="IPR036097">
    <property type="entry name" value="HisK_dim/P_sf"/>
</dbReference>
<evidence type="ECO:0000256" key="2">
    <source>
        <dbReference type="PROSITE-ProRule" id="PRU00169"/>
    </source>
</evidence>
<dbReference type="PANTHER" id="PTHR43719:SF30">
    <property type="entry name" value="TWO-COMPONENT SYSTEM RESPONSE REGULATOR"/>
    <property type="match status" value="1"/>
</dbReference>
<dbReference type="EMBL" id="SNSC02000015">
    <property type="protein sequence ID" value="TID18009.1"/>
    <property type="molecule type" value="Genomic_DNA"/>
</dbReference>
<dbReference type="InterPro" id="IPR004358">
    <property type="entry name" value="Sig_transdc_His_kin-like_C"/>
</dbReference>
<dbReference type="SMART" id="SM00388">
    <property type="entry name" value="HisKA"/>
    <property type="match status" value="1"/>
</dbReference>
<dbReference type="SUPFAM" id="SSF55785">
    <property type="entry name" value="PYP-like sensor domain (PAS domain)"/>
    <property type="match status" value="1"/>
</dbReference>
<name>A0A4Z1P1S5_9PEZI</name>
<dbReference type="SUPFAM" id="SSF47384">
    <property type="entry name" value="Homodimeric domain of signal transducing histidine kinase"/>
    <property type="match status" value="1"/>
</dbReference>
<evidence type="ECO:0000313" key="6">
    <source>
        <dbReference type="EMBL" id="TID18009.1"/>
    </source>
</evidence>
<feature type="domain" description="Response regulatory" evidence="5">
    <location>
        <begin position="978"/>
        <end position="1115"/>
    </location>
</feature>
<sequence>MISASTEVPDISLAELLNQDLRPSILVDLHPPQRIILKNPRFTAKYDFQNRDAGCHNLEHDVFHSWVFSDPGWDSGASINYRGSTWVATTLRGRWRLIQATIVVAKSIQPEDSSDERNGPLASLRTTSSTRSVEEHDIRLQSFHESARNHDWTSSSPSDDLSLHVQLLRSWDWSKTPLGPMESWPPLLVSMANILMVDPRPAVMFWGNKMAGLYNEPYVKFLHDKHPRALGEPYVLTWSELYSMPDVADQLDHLWSRGIIEGKATPLEHQPFYLRNGNRLEEQIFNVNMLPIIDEHGSTVGFYEPLTEITNDYLNDRRSNNVRKIGELTAGEENPSAFYQSVIKALEPNDAVISESAVLESFLGVLLDSNGRPVVHEAFMNDPDFISTFAQVCASGQPALFDLESRPALKVLAMEDPPTRGFGDEPRVAVLAPIEPTTRQGVNAVLVMGINPRRPYDAEYESFVRGLARSVSSALASVQLVIEQKSLVGKAREMEQRALSMIEVSPVGSFLMKMDGEILYVNQTWLDITEYKYDKFWPMSWLELFADDYSDILAEEWARLVDHHMSVNTELALKSSWTSTDPSTGDPISSRKYVIAAASVQQIGESMYITGALIDISKQKWMESWQALRRQEAVELKRQQENFMDMTSHEMRNPLSAIFQCADAIAASLASFQEARSAVETTSPRRPGAATRTSVFGSEDPITFAIEAAGTITLCAQHQKRIVDDVLVLSKVDANLIEIHPVDCQPGILIENSLKMFSAELVANNAIMSFNIEDSIYQLGIDWVKLDPGRLLQVIINLCTNAIKFTMDSEIRRIAVTMGASTSCPSESSDNVQYLHQPMTDQDFADPTLRAEWGQGQHLYLHFQVKDTGRGMSQEEMKVLFKRFSQASPRTHTQYGGSGLGLFIARLLSRLQGGEIGVKSATNQGSIFAFYIKIRRAATPHGDDIHTVVPEHNLSVGTADPASPSLHQARPRPCSDFTILVVEDNLVNQKVLSKQLRMLGFTVEIANNGQESIDFLRRTDLWNNINKQIHQDNAPLPLTLILMDIEMPIMSGTEATHEIRSLTANGQIRAHVPIIAITANARSEQIAQAKESGMDDVVSKPFRIAELIGKIEGFVGALEMPGKKSSGKRKSSVVH</sequence>
<dbReference type="Gene3D" id="3.30.450.20">
    <property type="entry name" value="PAS domain"/>
    <property type="match status" value="1"/>
</dbReference>
<protein>
    <submittedName>
        <fullName evidence="6">Putative hsp90-like protein</fullName>
    </submittedName>
</protein>
<organism evidence="6 7">
    <name type="scientific">Venturia nashicola</name>
    <dbReference type="NCBI Taxonomy" id="86259"/>
    <lineage>
        <taxon>Eukaryota</taxon>
        <taxon>Fungi</taxon>
        <taxon>Dikarya</taxon>
        <taxon>Ascomycota</taxon>
        <taxon>Pezizomycotina</taxon>
        <taxon>Dothideomycetes</taxon>
        <taxon>Pleosporomycetidae</taxon>
        <taxon>Venturiales</taxon>
        <taxon>Venturiaceae</taxon>
        <taxon>Venturia</taxon>
    </lineage>
</organism>
<gene>
    <name evidence="6" type="ORF">E6O75_ATG10654</name>
</gene>
<dbReference type="Gene3D" id="3.40.50.2300">
    <property type="match status" value="1"/>
</dbReference>
<dbReference type="SMART" id="SM00387">
    <property type="entry name" value="HATPase_c"/>
    <property type="match status" value="1"/>
</dbReference>
<dbReference type="PANTHER" id="PTHR43719">
    <property type="entry name" value="TWO-COMPONENT HISTIDINE KINASE"/>
    <property type="match status" value="1"/>
</dbReference>